<dbReference type="InterPro" id="IPR005801">
    <property type="entry name" value="ADC_synthase"/>
</dbReference>
<keyword evidence="8" id="KW-1185">Reference proteome</keyword>
<organism evidence="7 8">
    <name type="scientific">Oceanobacillus polygoni</name>
    <dbReference type="NCBI Taxonomy" id="1235259"/>
    <lineage>
        <taxon>Bacteria</taxon>
        <taxon>Bacillati</taxon>
        <taxon>Bacillota</taxon>
        <taxon>Bacilli</taxon>
        <taxon>Bacillales</taxon>
        <taxon>Bacillaceae</taxon>
        <taxon>Oceanobacillus</taxon>
    </lineage>
</organism>
<reference evidence="7" key="1">
    <citation type="submission" date="2021-03" db="EMBL/GenBank/DDBJ databases">
        <title>Genomic Encyclopedia of Type Strains, Phase IV (KMG-IV): sequencing the most valuable type-strain genomes for metagenomic binning, comparative biology and taxonomic classification.</title>
        <authorList>
            <person name="Goeker M."/>
        </authorList>
    </citation>
    <scope>NUCLEOTIDE SEQUENCE</scope>
    <source>
        <strain evidence="7">DSM 107338</strain>
    </source>
</reference>
<evidence type="ECO:0000256" key="3">
    <source>
        <dbReference type="ARBA" id="ARBA00012824"/>
    </source>
</evidence>
<dbReference type="Pfam" id="PF00425">
    <property type="entry name" value="Chorismate_bind"/>
    <property type="match status" value="1"/>
</dbReference>
<dbReference type="GO" id="GO:0009697">
    <property type="term" value="P:salicylic acid biosynthetic process"/>
    <property type="evidence" value="ECO:0007669"/>
    <property type="project" value="TreeGrafter"/>
</dbReference>
<gene>
    <name evidence="7" type="ORF">J2Z64_001540</name>
</gene>
<dbReference type="AlphaFoldDB" id="A0A9X0YQP7"/>
<sequence>MSKTSVAKHKSMLDEYVAGDFFLASPNQTMVGKGIYSVIEKPKETENQLFSLPSRVEAALNQAKQAGHPYPVAVGAVPFDYSEDSEIIIPEKVDVSEPLNIDEEQQESLSDMYPYEMQPIPEPEEYMNGVNQGLKKIATGHIDKIVVSRALHFSTGEQVDVNQLLRNLALHNKEGYTFAVDLTDEKPAGKPKESKGKRTLVGASPELLVSKRGHTVFANPLAGSRPRSDDLVEDQRRAKELLDSEKDLYEHAVVVDMVKEALAPFCETIEVPESPSLVKTEAMWHLSTEIRGTLKQLETSSLELAIALHPTPAVCGYPTALAREAIYEIEPFERGLFTGMVGWCDENGDGEWIVTIRCAEVKERSIRLFAGAGVVAGSKAEEELNETSAKFRTMLQAMGIKD</sequence>
<accession>A0A9X0YQP7</accession>
<dbReference type="NCBIfam" id="TIGR00543">
    <property type="entry name" value="isochor_syn"/>
    <property type="match status" value="1"/>
</dbReference>
<evidence type="ECO:0000256" key="2">
    <source>
        <dbReference type="ARBA" id="ARBA00005297"/>
    </source>
</evidence>
<proteinExistence type="inferred from homology"/>
<dbReference type="EC" id="5.4.4.2" evidence="3"/>
<keyword evidence="4 7" id="KW-0413">Isomerase</keyword>
<dbReference type="InterPro" id="IPR015890">
    <property type="entry name" value="Chorismate_C"/>
</dbReference>
<dbReference type="Proteomes" id="UP001138793">
    <property type="component" value="Unassembled WGS sequence"/>
</dbReference>
<dbReference type="SUPFAM" id="SSF56322">
    <property type="entry name" value="ADC synthase"/>
    <property type="match status" value="1"/>
</dbReference>
<dbReference type="PANTHER" id="PTHR42839:SF2">
    <property type="entry name" value="ISOCHORISMATE SYNTHASE ENTC"/>
    <property type="match status" value="1"/>
</dbReference>
<dbReference type="EMBL" id="JAGGMB010000004">
    <property type="protein sequence ID" value="MBP2077288.1"/>
    <property type="molecule type" value="Genomic_DNA"/>
</dbReference>
<evidence type="ECO:0000256" key="1">
    <source>
        <dbReference type="ARBA" id="ARBA00000799"/>
    </source>
</evidence>
<dbReference type="Gene3D" id="3.60.120.10">
    <property type="entry name" value="Anthranilate synthase"/>
    <property type="match status" value="1"/>
</dbReference>
<name>A0A9X0YQP7_9BACI</name>
<dbReference type="InterPro" id="IPR019999">
    <property type="entry name" value="Anth_synth_I-like"/>
</dbReference>
<evidence type="ECO:0000313" key="7">
    <source>
        <dbReference type="EMBL" id="MBP2077288.1"/>
    </source>
</evidence>
<dbReference type="InterPro" id="IPR004561">
    <property type="entry name" value="IsoChor_synthase"/>
</dbReference>
<dbReference type="PANTHER" id="PTHR42839">
    <property type="entry name" value="ISOCHORISMATE SYNTHASE ENTC"/>
    <property type="match status" value="1"/>
</dbReference>
<evidence type="ECO:0000256" key="4">
    <source>
        <dbReference type="ARBA" id="ARBA00023235"/>
    </source>
</evidence>
<feature type="domain" description="Chorismate-utilising enzyme C-terminal" evidence="6">
    <location>
        <begin position="123"/>
        <end position="390"/>
    </location>
</feature>
<dbReference type="RefSeq" id="WP_338112795.1">
    <property type="nucleotide sequence ID" value="NZ_JAGGMB010000004.1"/>
</dbReference>
<comment type="caution">
    <text evidence="7">The sequence shown here is derived from an EMBL/GenBank/DDBJ whole genome shotgun (WGS) entry which is preliminary data.</text>
</comment>
<dbReference type="GO" id="GO:0008909">
    <property type="term" value="F:isochorismate synthase activity"/>
    <property type="evidence" value="ECO:0007669"/>
    <property type="project" value="UniProtKB-EC"/>
</dbReference>
<evidence type="ECO:0000259" key="6">
    <source>
        <dbReference type="Pfam" id="PF00425"/>
    </source>
</evidence>
<comment type="similarity">
    <text evidence="2">Belongs to the isochorismate synthase family.</text>
</comment>
<evidence type="ECO:0000256" key="5">
    <source>
        <dbReference type="ARBA" id="ARBA00041564"/>
    </source>
</evidence>
<comment type="catalytic activity">
    <reaction evidence="1">
        <text>chorismate = isochorismate</text>
        <dbReference type="Rhea" id="RHEA:18985"/>
        <dbReference type="ChEBI" id="CHEBI:29748"/>
        <dbReference type="ChEBI" id="CHEBI:29780"/>
        <dbReference type="EC" id="5.4.4.2"/>
    </reaction>
</comment>
<dbReference type="PRINTS" id="PR00095">
    <property type="entry name" value="ANTSNTHASEI"/>
</dbReference>
<dbReference type="NCBIfam" id="NF005380">
    <property type="entry name" value="PRK06923.1"/>
    <property type="match status" value="1"/>
</dbReference>
<evidence type="ECO:0000313" key="8">
    <source>
        <dbReference type="Proteomes" id="UP001138793"/>
    </source>
</evidence>
<protein>
    <recommendedName>
        <fullName evidence="3">isochorismate synthase</fullName>
        <ecNumber evidence="3">5.4.4.2</ecNumber>
    </recommendedName>
    <alternativeName>
        <fullName evidence="5">Isochorismate mutase</fullName>
    </alternativeName>
</protein>